<protein>
    <submittedName>
        <fullName evidence="1">Uncharacterized protein</fullName>
    </submittedName>
</protein>
<dbReference type="AlphaFoldDB" id="A0AA38ZL81"/>
<evidence type="ECO:0000313" key="1">
    <source>
        <dbReference type="EMBL" id="KAJ9691125.1"/>
    </source>
</evidence>
<keyword evidence="2" id="KW-1185">Reference proteome</keyword>
<name>A0AA38ZL81_VITRO</name>
<organism evidence="1 2">
    <name type="scientific">Vitis rotundifolia</name>
    <name type="common">Muscadine grape</name>
    <dbReference type="NCBI Taxonomy" id="103349"/>
    <lineage>
        <taxon>Eukaryota</taxon>
        <taxon>Viridiplantae</taxon>
        <taxon>Streptophyta</taxon>
        <taxon>Embryophyta</taxon>
        <taxon>Tracheophyta</taxon>
        <taxon>Spermatophyta</taxon>
        <taxon>Magnoliopsida</taxon>
        <taxon>eudicotyledons</taxon>
        <taxon>Gunneridae</taxon>
        <taxon>Pentapetalae</taxon>
        <taxon>rosids</taxon>
        <taxon>Vitales</taxon>
        <taxon>Vitaceae</taxon>
        <taxon>Viteae</taxon>
        <taxon>Vitis</taxon>
    </lineage>
</organism>
<evidence type="ECO:0000313" key="2">
    <source>
        <dbReference type="Proteomes" id="UP001168098"/>
    </source>
</evidence>
<reference evidence="1 2" key="1">
    <citation type="journal article" date="2023" name="BMC Biotechnol.">
        <title>Vitis rotundifolia cv Carlos genome sequencing.</title>
        <authorList>
            <person name="Huff M."/>
            <person name="Hulse-Kemp A."/>
            <person name="Scheffler B."/>
            <person name="Youngblood R."/>
            <person name="Simpson S."/>
            <person name="Babiker E."/>
            <person name="Staton M."/>
        </authorList>
    </citation>
    <scope>NUCLEOTIDE SEQUENCE [LARGE SCALE GENOMIC DNA]</scope>
    <source>
        <tissue evidence="1">Leaf</tissue>
    </source>
</reference>
<proteinExistence type="predicted"/>
<comment type="caution">
    <text evidence="1">The sequence shown here is derived from an EMBL/GenBank/DDBJ whole genome shotgun (WGS) entry which is preliminary data.</text>
</comment>
<sequence>MAAMARGRRSAGDDGWRGRVAGLVRCRRDAGWWLDDAATMAVSTAFLCNRRRQWQPPVARRDCSCKLAGDGGAPAAAAWQMWLVRAGGGVQARR</sequence>
<dbReference type="Proteomes" id="UP001168098">
    <property type="component" value="Unassembled WGS sequence"/>
</dbReference>
<accession>A0AA38ZL81</accession>
<dbReference type="EMBL" id="JARBHA010000010">
    <property type="protein sequence ID" value="KAJ9691125.1"/>
    <property type="molecule type" value="Genomic_DNA"/>
</dbReference>
<gene>
    <name evidence="1" type="ORF">PVL29_013345</name>
</gene>